<dbReference type="HOGENOM" id="CLU_976270_0_0_10"/>
<name>H8KPT2_SOLCM</name>
<evidence type="ECO:0000313" key="3">
    <source>
        <dbReference type="Proteomes" id="UP000007590"/>
    </source>
</evidence>
<organism evidence="2 3">
    <name type="scientific">Solitalea canadensis (strain ATCC 29591 / DSM 3403 / JCM 21819 / LMG 8368 / NBRC 15130 / NCIMB 12057 / USAM 9D)</name>
    <name type="common">Flexibacter canadensis</name>
    <dbReference type="NCBI Taxonomy" id="929556"/>
    <lineage>
        <taxon>Bacteria</taxon>
        <taxon>Pseudomonadati</taxon>
        <taxon>Bacteroidota</taxon>
        <taxon>Sphingobacteriia</taxon>
        <taxon>Sphingobacteriales</taxon>
        <taxon>Sphingobacteriaceae</taxon>
        <taxon>Solitalea</taxon>
    </lineage>
</organism>
<evidence type="ECO:0000259" key="1">
    <source>
        <dbReference type="Pfam" id="PF13392"/>
    </source>
</evidence>
<reference evidence="2" key="1">
    <citation type="submission" date="2012-02" db="EMBL/GenBank/DDBJ databases">
        <title>The complete genome of Solitalea canadensis DSM 3403.</title>
        <authorList>
            <consortium name="US DOE Joint Genome Institute (JGI-PGF)"/>
            <person name="Lucas S."/>
            <person name="Copeland A."/>
            <person name="Lapidus A."/>
            <person name="Glavina del Rio T."/>
            <person name="Dalin E."/>
            <person name="Tice H."/>
            <person name="Bruce D."/>
            <person name="Goodwin L."/>
            <person name="Pitluck S."/>
            <person name="Peters L."/>
            <person name="Ovchinnikova G."/>
            <person name="Lu M."/>
            <person name="Kyrpides N."/>
            <person name="Mavromatis K."/>
            <person name="Ivanova N."/>
            <person name="Brettin T."/>
            <person name="Detter J.C."/>
            <person name="Han C."/>
            <person name="Larimer F."/>
            <person name="Land M."/>
            <person name="Hauser L."/>
            <person name="Markowitz V."/>
            <person name="Cheng J.-F."/>
            <person name="Hugenholtz P."/>
            <person name="Woyke T."/>
            <person name="Wu D."/>
            <person name="Spring S."/>
            <person name="Schroeder M."/>
            <person name="Kopitz M."/>
            <person name="Brambilla E."/>
            <person name="Klenk H.-P."/>
            <person name="Eisen J.A."/>
        </authorList>
    </citation>
    <scope>NUCLEOTIDE SEQUENCE</scope>
    <source>
        <strain evidence="2">DSM 3403</strain>
    </source>
</reference>
<proteinExistence type="predicted"/>
<dbReference type="KEGG" id="scn:Solca_0865"/>
<dbReference type="Pfam" id="PF13392">
    <property type="entry name" value="HNH_3"/>
    <property type="match status" value="1"/>
</dbReference>
<dbReference type="OrthoDB" id="6638408at2"/>
<keyword evidence="3" id="KW-1185">Reference proteome</keyword>
<dbReference type="Proteomes" id="UP000007590">
    <property type="component" value="Chromosome"/>
</dbReference>
<evidence type="ECO:0000313" key="2">
    <source>
        <dbReference type="EMBL" id="AFD05980.1"/>
    </source>
</evidence>
<dbReference type="SUPFAM" id="SSF54060">
    <property type="entry name" value="His-Me finger endonucleases"/>
    <property type="match status" value="1"/>
</dbReference>
<accession>H8KPT2</accession>
<sequence>MPNYAPNKTIWNTTQKKFLREYFHRLTLAELLAQVNTMRKDPATYQELRHQLNRMNLKKFRIIHWTSEQEKYLIENIGIKGNLELATDLNAMKLTKRIFDSKSIQKKIKFLGLKRTTDMLRAIVERHKENKRYPGKVNGAKNGEEKVCARNGIASWHIKVNGSWRKKSVFLWEQHYGKLPPASTVAFIDNNPLNCDISNLELLRKGKLSKERRQTVNRISASWMDNKYNLELIDRVRKQEEKEAIAKQPKAPEANKIKVRINPKLEIWVRPGTDTNAIKAKYATN</sequence>
<dbReference type="EMBL" id="CP003349">
    <property type="protein sequence ID" value="AFD05980.1"/>
    <property type="molecule type" value="Genomic_DNA"/>
</dbReference>
<protein>
    <recommendedName>
        <fullName evidence="1">HNH nuclease domain-containing protein</fullName>
    </recommendedName>
</protein>
<dbReference type="AlphaFoldDB" id="H8KPT2"/>
<dbReference type="InterPro" id="IPR003615">
    <property type="entry name" value="HNH_nuc"/>
</dbReference>
<feature type="domain" description="HNH nuclease" evidence="1">
    <location>
        <begin position="166"/>
        <end position="204"/>
    </location>
</feature>
<dbReference type="InterPro" id="IPR044925">
    <property type="entry name" value="His-Me_finger_sf"/>
</dbReference>
<dbReference type="RefSeq" id="WP_014679208.1">
    <property type="nucleotide sequence ID" value="NC_017770.1"/>
</dbReference>
<dbReference type="STRING" id="929556.Solca_0865"/>
<gene>
    <name evidence="2" type="ordered locus">Solca_0865</name>
</gene>